<organism evidence="3 4">
    <name type="scientific">Cephalotus follicularis</name>
    <name type="common">Albany pitcher plant</name>
    <dbReference type="NCBI Taxonomy" id="3775"/>
    <lineage>
        <taxon>Eukaryota</taxon>
        <taxon>Viridiplantae</taxon>
        <taxon>Streptophyta</taxon>
        <taxon>Embryophyta</taxon>
        <taxon>Tracheophyta</taxon>
        <taxon>Spermatophyta</taxon>
        <taxon>Magnoliopsida</taxon>
        <taxon>eudicotyledons</taxon>
        <taxon>Gunneridae</taxon>
        <taxon>Pentapetalae</taxon>
        <taxon>rosids</taxon>
        <taxon>fabids</taxon>
        <taxon>Oxalidales</taxon>
        <taxon>Cephalotaceae</taxon>
        <taxon>Cephalotus</taxon>
    </lineage>
</organism>
<dbReference type="AlphaFoldDB" id="A0A1Q3D382"/>
<evidence type="ECO:0000256" key="1">
    <source>
        <dbReference type="ARBA" id="ARBA00022737"/>
    </source>
</evidence>
<dbReference type="FunCoup" id="A0A1Q3D382">
    <property type="interactions" value="248"/>
</dbReference>
<evidence type="ECO:0000256" key="2">
    <source>
        <dbReference type="PROSITE-ProRule" id="PRU00708"/>
    </source>
</evidence>
<feature type="repeat" description="PPR" evidence="2">
    <location>
        <begin position="508"/>
        <end position="542"/>
    </location>
</feature>
<feature type="repeat" description="PPR" evidence="2">
    <location>
        <begin position="473"/>
        <end position="507"/>
    </location>
</feature>
<dbReference type="Proteomes" id="UP000187406">
    <property type="component" value="Unassembled WGS sequence"/>
</dbReference>
<feature type="repeat" description="PPR" evidence="2">
    <location>
        <begin position="36"/>
        <end position="70"/>
    </location>
</feature>
<accession>A0A1Q3D382</accession>
<dbReference type="GO" id="GO:0003723">
    <property type="term" value="F:RNA binding"/>
    <property type="evidence" value="ECO:0007669"/>
    <property type="project" value="InterPro"/>
</dbReference>
<evidence type="ECO:0000313" key="3">
    <source>
        <dbReference type="EMBL" id="GAV86957.1"/>
    </source>
</evidence>
<name>A0A1Q3D382_CEPFO</name>
<evidence type="ECO:0000313" key="4">
    <source>
        <dbReference type="Proteomes" id="UP000187406"/>
    </source>
</evidence>
<reference evidence="4" key="1">
    <citation type="submission" date="2016-04" db="EMBL/GenBank/DDBJ databases">
        <title>Cephalotus genome sequencing.</title>
        <authorList>
            <person name="Fukushima K."/>
            <person name="Hasebe M."/>
            <person name="Fang X."/>
        </authorList>
    </citation>
    <scope>NUCLEOTIDE SEQUENCE [LARGE SCALE GENOMIC DNA]</scope>
    <source>
        <strain evidence="4">cv. St1</strain>
    </source>
</reference>
<feature type="repeat" description="PPR" evidence="2">
    <location>
        <begin position="270"/>
        <end position="304"/>
    </location>
</feature>
<dbReference type="InParanoid" id="A0A1Q3D382"/>
<dbReference type="GO" id="GO:0009451">
    <property type="term" value="P:RNA modification"/>
    <property type="evidence" value="ECO:0007669"/>
    <property type="project" value="InterPro"/>
</dbReference>
<dbReference type="FunFam" id="1.25.40.10:FF:000196">
    <property type="entry name" value="Pentatricopeptide repeat-containing protein At4g14850"/>
    <property type="match status" value="1"/>
</dbReference>
<dbReference type="Gene3D" id="1.25.40.10">
    <property type="entry name" value="Tetratricopeptide repeat domain"/>
    <property type="match status" value="5"/>
</dbReference>
<dbReference type="FunFam" id="1.25.40.10:FF:000694">
    <property type="entry name" value="Pentatricopeptide repeat-containing protein At3g50420"/>
    <property type="match status" value="1"/>
</dbReference>
<dbReference type="PANTHER" id="PTHR47926">
    <property type="entry name" value="PENTATRICOPEPTIDE REPEAT-CONTAINING PROTEIN"/>
    <property type="match status" value="1"/>
</dbReference>
<dbReference type="PROSITE" id="PS51375">
    <property type="entry name" value="PPR"/>
    <property type="match status" value="5"/>
</dbReference>
<gene>
    <name evidence="3" type="ORF">CFOL_v3_30383</name>
</gene>
<proteinExistence type="predicted"/>
<dbReference type="GO" id="GO:0099402">
    <property type="term" value="P:plant organ development"/>
    <property type="evidence" value="ECO:0007669"/>
    <property type="project" value="UniProtKB-ARBA"/>
</dbReference>
<keyword evidence="1" id="KW-0677">Repeat</keyword>
<dbReference type="InterPro" id="IPR046960">
    <property type="entry name" value="PPR_At4g14850-like_plant"/>
</dbReference>
<dbReference type="NCBIfam" id="TIGR00756">
    <property type="entry name" value="PPR"/>
    <property type="match status" value="5"/>
</dbReference>
<dbReference type="InterPro" id="IPR011990">
    <property type="entry name" value="TPR-like_helical_dom_sf"/>
</dbReference>
<dbReference type="Pfam" id="PF01535">
    <property type="entry name" value="PPR"/>
    <property type="match status" value="6"/>
</dbReference>
<keyword evidence="4" id="KW-1185">Reference proteome</keyword>
<dbReference type="Pfam" id="PF20431">
    <property type="entry name" value="E_motif"/>
    <property type="match status" value="1"/>
</dbReference>
<dbReference type="PANTHER" id="PTHR47926:SF356">
    <property type="entry name" value="(WILD MALAYSIAN BANANA) HYPOTHETICAL PROTEIN"/>
    <property type="match status" value="1"/>
</dbReference>
<dbReference type="Pfam" id="PF13041">
    <property type="entry name" value="PPR_2"/>
    <property type="match status" value="3"/>
</dbReference>
<sequence>MPSLIQKCTSINSLKKARQLHSLLITTTTTAFYAQSPFLYNNLLSMYARCGSLGDAKLVFDKMPHRNLVSFNALIAAYSRAPCYASFAFKLNTQMGKESMRPNGLTFTSLLQASCLLEDRVMGSLIHTLVVKFGFGDDVPVQTSLLGMYSNCLDLESAKKVFAYIGDKDVVAWNSMIFGYLKNDKIEEDQFLFDSMVKSGVNPTHFTYSVVLNACSTLGDYSFGQLIHARFIVSNILADLPLQNALLDMYCNCGDTQTAFRIFSKMQNPDLVSWNSMITGYMENGEGEMAMDLFVQLQALSLHHPDEYTFTAIVSATNAFLASDYGKPLHAQVVKAGFESSVFIGTTLVSMYFQNGDSESAKKVFNLISEKDAVLWTKMIMGHSAMTDGEGAIELFCKMCQEGHKSDSFPISGALSACANLAVLNQGKMIHSLAVKMGHDVAITVRGSLIDMYAKNGNLRAAQSIFSNVSNPDLKCWNSMLGGYSHHGMAEEALNVFEEIQKHSLYPDQVTFLSILTACSHSGLVEKGKFLWNHMKENGILPQFKHYSCMVSLLSRAGLLDEAEKVIVESAYSENQVELWRTLLSSCVAQRNLSIGFTAAEQILKFDSGDSATYILLSNLYAASERWDGVAEMRRRIRGLSLEKDPGLSWIENKKNIHVFSSGDQSHPNVDEAQAELHRLKENMIRSVIDEFDSRIYFT</sequence>
<dbReference type="FunFam" id="1.25.40.10:FF:000158">
    <property type="entry name" value="pentatricopeptide repeat-containing protein At2g33680"/>
    <property type="match status" value="1"/>
</dbReference>
<dbReference type="FunFam" id="1.25.40.10:FF:000351">
    <property type="entry name" value="Pentatricopeptide repeat-containing protein"/>
    <property type="match status" value="1"/>
</dbReference>
<feature type="repeat" description="PPR" evidence="2">
    <location>
        <begin position="169"/>
        <end position="203"/>
    </location>
</feature>
<protein>
    <submittedName>
        <fullName evidence="3">PPR domain-containing protein/PPR_2 domain-containing protein</fullName>
    </submittedName>
</protein>
<dbReference type="InterPro" id="IPR046848">
    <property type="entry name" value="E_motif"/>
</dbReference>
<comment type="caution">
    <text evidence="3">The sequence shown here is derived from an EMBL/GenBank/DDBJ whole genome shotgun (WGS) entry which is preliminary data.</text>
</comment>
<dbReference type="EMBL" id="BDDD01004108">
    <property type="protein sequence ID" value="GAV86957.1"/>
    <property type="molecule type" value="Genomic_DNA"/>
</dbReference>
<dbReference type="InterPro" id="IPR002885">
    <property type="entry name" value="PPR_rpt"/>
</dbReference>
<dbReference type="OrthoDB" id="728902at2759"/>